<name>A0ABS5NZG2_9BACI</name>
<gene>
    <name evidence="2" type="ORF">KHA94_24350</name>
</gene>
<evidence type="ECO:0000313" key="3">
    <source>
        <dbReference type="Proteomes" id="UP000681027"/>
    </source>
</evidence>
<accession>A0ABS5NZG2</accession>
<dbReference type="InterPro" id="IPR054024">
    <property type="entry name" value="DUF6946"/>
</dbReference>
<evidence type="ECO:0000313" key="2">
    <source>
        <dbReference type="EMBL" id="MBS4193226.1"/>
    </source>
</evidence>
<organism evidence="2 3">
    <name type="scientific">Cytobacillus citreus</name>
    <dbReference type="NCBI Taxonomy" id="2833586"/>
    <lineage>
        <taxon>Bacteria</taxon>
        <taxon>Bacillati</taxon>
        <taxon>Bacillota</taxon>
        <taxon>Bacilli</taxon>
        <taxon>Bacillales</taxon>
        <taxon>Bacillaceae</taxon>
        <taxon>Cytobacillus</taxon>
    </lineage>
</organism>
<reference evidence="2 3" key="1">
    <citation type="submission" date="2021-05" db="EMBL/GenBank/DDBJ databases">
        <title>Novel Bacillus species.</title>
        <authorList>
            <person name="Liu G."/>
        </authorList>
    </citation>
    <scope>NUCLEOTIDE SEQUENCE [LARGE SCALE GENOMIC DNA]</scope>
    <source>
        <strain evidence="2 3">FJAT-49705</strain>
    </source>
</reference>
<keyword evidence="3" id="KW-1185">Reference proteome</keyword>
<proteinExistence type="predicted"/>
<dbReference type="Pfam" id="PF22187">
    <property type="entry name" value="DUF6946"/>
    <property type="match status" value="1"/>
</dbReference>
<feature type="domain" description="DUF6946" evidence="1">
    <location>
        <begin position="7"/>
        <end position="191"/>
    </location>
</feature>
<dbReference type="EMBL" id="JAGYPM010000009">
    <property type="protein sequence ID" value="MBS4193226.1"/>
    <property type="molecule type" value="Genomic_DNA"/>
</dbReference>
<evidence type="ECO:0000259" key="1">
    <source>
        <dbReference type="Pfam" id="PF22187"/>
    </source>
</evidence>
<comment type="caution">
    <text evidence="2">The sequence shown here is derived from an EMBL/GenBank/DDBJ whole genome shotgun (WGS) entry which is preliminary data.</text>
</comment>
<sequence length="191" mass="21547">MGKYFVPSNGAILWKELLADPERQWKKGYSAYELANCWEDANNLPPSVERVFKQSQLPLFKNVEVLYGFPEYKVPLPGGSTSSQNDLYVLAKGNNELLTIMVEGKVSEPFGETVASWLGDNPSNGKRIRLKYLLNILGLNEESVLNKRYQLIHRAASALIEAKNVNANNSLILVHSFSETGKWFDDYAEFV</sequence>
<dbReference type="RefSeq" id="WP_213104659.1">
    <property type="nucleotide sequence ID" value="NZ_JAGYPM010000009.1"/>
</dbReference>
<dbReference type="Proteomes" id="UP000681027">
    <property type="component" value="Unassembled WGS sequence"/>
</dbReference>
<protein>
    <recommendedName>
        <fullName evidence="1">DUF6946 domain-containing protein</fullName>
    </recommendedName>
</protein>